<evidence type="ECO:0000313" key="10">
    <source>
        <dbReference type="Proteomes" id="UP000253977"/>
    </source>
</evidence>
<dbReference type="Proteomes" id="UP000253977">
    <property type="component" value="Unassembled WGS sequence"/>
</dbReference>
<evidence type="ECO:0000256" key="5">
    <source>
        <dbReference type="ARBA" id="ARBA00022989"/>
    </source>
</evidence>
<keyword evidence="7" id="KW-0997">Cell inner membrane</keyword>
<evidence type="ECO:0000256" key="2">
    <source>
        <dbReference type="ARBA" id="ARBA00022448"/>
    </source>
</evidence>
<feature type="domain" description="Tripartite ATP-independent periplasmic transporters DctQ component" evidence="8">
    <location>
        <begin position="88"/>
        <end position="237"/>
    </location>
</feature>
<accession>A0A369TN99</accession>
<evidence type="ECO:0000256" key="7">
    <source>
        <dbReference type="RuleBase" id="RU369079"/>
    </source>
</evidence>
<protein>
    <recommendedName>
        <fullName evidence="7">TRAP transporter small permease protein</fullName>
    </recommendedName>
</protein>
<proteinExistence type="inferred from homology"/>
<reference evidence="9 10" key="1">
    <citation type="submission" date="2018-07" db="EMBL/GenBank/DDBJ databases">
        <title>Thalassococcus profundi sp. nov., a marine bacterium isolated from deep seawater of Okinawa Trough.</title>
        <authorList>
            <person name="Yu M."/>
        </authorList>
    </citation>
    <scope>NUCLEOTIDE SEQUENCE [LARGE SCALE GENOMIC DNA]</scope>
    <source>
        <strain evidence="9 10">WRAS1</strain>
    </source>
</reference>
<gene>
    <name evidence="9" type="ORF">DU478_07400</name>
</gene>
<feature type="transmembrane region" description="Helical" evidence="7">
    <location>
        <begin position="70"/>
        <end position="95"/>
    </location>
</feature>
<dbReference type="GO" id="GO:0005886">
    <property type="term" value="C:plasma membrane"/>
    <property type="evidence" value="ECO:0007669"/>
    <property type="project" value="UniProtKB-SubCell"/>
</dbReference>
<comment type="subunit">
    <text evidence="7">The complex comprises the extracytoplasmic solute receptor protein and the two transmembrane proteins.</text>
</comment>
<dbReference type="Pfam" id="PF04290">
    <property type="entry name" value="DctQ"/>
    <property type="match status" value="1"/>
</dbReference>
<evidence type="ECO:0000256" key="6">
    <source>
        <dbReference type="ARBA" id="ARBA00023136"/>
    </source>
</evidence>
<feature type="transmembrane region" description="Helical" evidence="7">
    <location>
        <begin position="115"/>
        <end position="133"/>
    </location>
</feature>
<evidence type="ECO:0000256" key="4">
    <source>
        <dbReference type="ARBA" id="ARBA00022692"/>
    </source>
</evidence>
<keyword evidence="3" id="KW-1003">Cell membrane</keyword>
<dbReference type="AlphaFoldDB" id="A0A369TN99"/>
<evidence type="ECO:0000256" key="1">
    <source>
        <dbReference type="ARBA" id="ARBA00004651"/>
    </source>
</evidence>
<keyword evidence="2 7" id="KW-0813">Transport</keyword>
<dbReference type="GO" id="GO:0022857">
    <property type="term" value="F:transmembrane transporter activity"/>
    <property type="evidence" value="ECO:0007669"/>
    <property type="project" value="UniProtKB-UniRule"/>
</dbReference>
<evidence type="ECO:0000259" key="8">
    <source>
        <dbReference type="Pfam" id="PF04290"/>
    </source>
</evidence>
<comment type="function">
    <text evidence="7">Part of the tripartite ATP-independent periplasmic (TRAP) transport system.</text>
</comment>
<sequence>MGTGQGQARGADGVRTFAWPGPWMEAGRGLRCHAPCLFPRGLRNEARNECDGGDGMALARRARQRVGRGIEALAAGLAVLGGLVLCAMAVMTMVSITGRALVGFGLGPVRGDYELVANGCALAVFAFLPLCQLKRGHVTVDILIARFSARAQAVFGLIGDALVALAAIVITRQLWFAFGEKFPYGSDAFRTALGMGYKPFFAETTYELQIPVWIPYGAALVGAGTFVIVSLYCVWRAADWVVAGQEGTP</sequence>
<feature type="transmembrane region" description="Helical" evidence="7">
    <location>
        <begin position="213"/>
        <end position="235"/>
    </location>
</feature>
<keyword evidence="6 7" id="KW-0472">Membrane</keyword>
<dbReference type="EMBL" id="QPMK01000004">
    <property type="protein sequence ID" value="RDD66771.1"/>
    <property type="molecule type" value="Genomic_DNA"/>
</dbReference>
<comment type="subcellular location">
    <subcellularLocation>
        <location evidence="7">Cell inner membrane</location>
        <topology evidence="7">Multi-pass membrane protein</topology>
    </subcellularLocation>
    <subcellularLocation>
        <location evidence="1">Cell membrane</location>
        <topology evidence="1">Multi-pass membrane protein</topology>
    </subcellularLocation>
</comment>
<comment type="caution">
    <text evidence="9">The sequence shown here is derived from an EMBL/GenBank/DDBJ whole genome shotgun (WGS) entry which is preliminary data.</text>
</comment>
<evidence type="ECO:0000256" key="3">
    <source>
        <dbReference type="ARBA" id="ARBA00022475"/>
    </source>
</evidence>
<keyword evidence="10" id="KW-1185">Reference proteome</keyword>
<feature type="transmembrane region" description="Helical" evidence="7">
    <location>
        <begin position="154"/>
        <end position="175"/>
    </location>
</feature>
<evidence type="ECO:0000313" key="9">
    <source>
        <dbReference type="EMBL" id="RDD66771.1"/>
    </source>
</evidence>
<comment type="similarity">
    <text evidence="7">Belongs to the TRAP transporter small permease family.</text>
</comment>
<name>A0A369TN99_9RHOB</name>
<keyword evidence="4 7" id="KW-0812">Transmembrane</keyword>
<dbReference type="InterPro" id="IPR055348">
    <property type="entry name" value="DctQ"/>
</dbReference>
<keyword evidence="5 7" id="KW-1133">Transmembrane helix</keyword>
<organism evidence="9 10">
    <name type="scientific">Thalassococcus profundi</name>
    <dbReference type="NCBI Taxonomy" id="2282382"/>
    <lineage>
        <taxon>Bacteria</taxon>
        <taxon>Pseudomonadati</taxon>
        <taxon>Pseudomonadota</taxon>
        <taxon>Alphaproteobacteria</taxon>
        <taxon>Rhodobacterales</taxon>
        <taxon>Roseobacteraceae</taxon>
        <taxon>Thalassococcus</taxon>
    </lineage>
</organism>